<evidence type="ECO:0000256" key="7">
    <source>
        <dbReference type="ARBA" id="ARBA00022840"/>
    </source>
</evidence>
<keyword evidence="8" id="KW-0809">Transit peptide</keyword>
<evidence type="ECO:0000256" key="6">
    <source>
        <dbReference type="ARBA" id="ARBA00022741"/>
    </source>
</evidence>
<dbReference type="NCBIfam" id="TIGR01436">
    <property type="entry name" value="glu_cys_lig_pln"/>
    <property type="match status" value="1"/>
</dbReference>
<dbReference type="GO" id="GO:0004357">
    <property type="term" value="F:glutamate-cysteine ligase activity"/>
    <property type="evidence" value="ECO:0007669"/>
    <property type="project" value="UniProtKB-UniRule"/>
</dbReference>
<dbReference type="AlphaFoldDB" id="A0A0E9LYV5"/>
<evidence type="ECO:0000256" key="9">
    <source>
        <dbReference type="ARBA" id="ARBA00023157"/>
    </source>
</evidence>
<comment type="similarity">
    <text evidence="2">Belongs to the carboxylate-amine ligase family. Glutamate--cysteine ligase type 2 subfamily.</text>
</comment>
<keyword evidence="4 10" id="KW-0436">Ligase</keyword>
<evidence type="ECO:0000256" key="5">
    <source>
        <dbReference type="ARBA" id="ARBA00022684"/>
    </source>
</evidence>
<evidence type="ECO:0000256" key="8">
    <source>
        <dbReference type="ARBA" id="ARBA00022946"/>
    </source>
</evidence>
<comment type="caution">
    <text evidence="11">The sequence shown here is derived from an EMBL/GenBank/DDBJ whole genome shotgun (WGS) entry which is preliminary data.</text>
</comment>
<comment type="similarity">
    <text evidence="10">Belongs to the glutamate--cysteine ligase type 2 family. EgtA subfamily.</text>
</comment>
<evidence type="ECO:0000256" key="1">
    <source>
        <dbReference type="ARBA" id="ARBA00005006"/>
    </source>
</evidence>
<dbReference type="PIRSF" id="PIRSF017901">
    <property type="entry name" value="GCL"/>
    <property type="match status" value="1"/>
</dbReference>
<keyword evidence="12" id="KW-1185">Reference proteome</keyword>
<dbReference type="RefSeq" id="WP_062126085.1">
    <property type="nucleotide sequence ID" value="NZ_BAZW01000029.1"/>
</dbReference>
<keyword evidence="7 10" id="KW-0067">ATP-binding</keyword>
<comment type="function">
    <text evidence="10">Catalyzes the synthesis of gamma-glutamylcysteine (gamma-GC).</text>
</comment>
<evidence type="ECO:0000313" key="12">
    <source>
        <dbReference type="Proteomes" id="UP000032900"/>
    </source>
</evidence>
<dbReference type="EMBL" id="BAZW01000029">
    <property type="protein sequence ID" value="GAO30772.1"/>
    <property type="molecule type" value="Genomic_DNA"/>
</dbReference>
<evidence type="ECO:0000256" key="4">
    <source>
        <dbReference type="ARBA" id="ARBA00022598"/>
    </source>
</evidence>
<comment type="catalytic activity">
    <reaction evidence="10">
        <text>L-cysteine + L-glutamate + ATP = gamma-L-glutamyl-L-cysteine + ADP + phosphate + H(+)</text>
        <dbReference type="Rhea" id="RHEA:13285"/>
        <dbReference type="ChEBI" id="CHEBI:15378"/>
        <dbReference type="ChEBI" id="CHEBI:29985"/>
        <dbReference type="ChEBI" id="CHEBI:30616"/>
        <dbReference type="ChEBI" id="CHEBI:35235"/>
        <dbReference type="ChEBI" id="CHEBI:43474"/>
        <dbReference type="ChEBI" id="CHEBI:58173"/>
        <dbReference type="ChEBI" id="CHEBI:456216"/>
        <dbReference type="EC" id="6.3.2.2"/>
    </reaction>
</comment>
<dbReference type="InterPro" id="IPR006336">
    <property type="entry name" value="GCS2"/>
</dbReference>
<dbReference type="Proteomes" id="UP000032900">
    <property type="component" value="Unassembled WGS sequence"/>
</dbReference>
<comment type="subunit">
    <text evidence="3">Homodimer or monomer when oxidized or reduced, respectively.</text>
</comment>
<dbReference type="STRING" id="1236989.JCM15548_13080"/>
<dbReference type="OrthoDB" id="9780152at2"/>
<dbReference type="InterPro" id="IPR014746">
    <property type="entry name" value="Gln_synth/guanido_kin_cat_dom"/>
</dbReference>
<dbReference type="InterPro" id="IPR035434">
    <property type="entry name" value="GCL_bact_plant"/>
</dbReference>
<dbReference type="InterPro" id="IPR011556">
    <property type="entry name" value="Glut_cys_lig_pln_type"/>
</dbReference>
<organism evidence="11 12">
    <name type="scientific">Geofilum rubicundum JCM 15548</name>
    <dbReference type="NCBI Taxonomy" id="1236989"/>
    <lineage>
        <taxon>Bacteria</taxon>
        <taxon>Pseudomonadati</taxon>
        <taxon>Bacteroidota</taxon>
        <taxon>Bacteroidia</taxon>
        <taxon>Marinilabiliales</taxon>
        <taxon>Marinilabiliaceae</taxon>
        <taxon>Geofilum</taxon>
    </lineage>
</organism>
<reference evidence="11 12" key="1">
    <citation type="journal article" date="2015" name="Microbes Environ.">
        <title>Distribution and evolution of nitrogen fixation genes in the phylum bacteroidetes.</title>
        <authorList>
            <person name="Inoue J."/>
            <person name="Oshima K."/>
            <person name="Suda W."/>
            <person name="Sakamoto M."/>
            <person name="Iino T."/>
            <person name="Noda S."/>
            <person name="Hongoh Y."/>
            <person name="Hattori M."/>
            <person name="Ohkuma M."/>
        </authorList>
    </citation>
    <scope>NUCLEOTIDE SEQUENCE [LARGE SCALE GENOMIC DNA]</scope>
    <source>
        <strain evidence="11">JCM 15548</strain>
    </source>
</reference>
<protein>
    <recommendedName>
        <fullName evidence="10">Glutamate--cysteine ligase</fullName>
        <ecNumber evidence="10">6.3.2.2</ecNumber>
    </recommendedName>
</protein>
<keyword evidence="6 10" id="KW-0547">Nucleotide-binding</keyword>
<dbReference type="GO" id="GO:0006750">
    <property type="term" value="P:glutathione biosynthetic process"/>
    <property type="evidence" value="ECO:0007669"/>
    <property type="project" value="UniProtKB-UniRule"/>
</dbReference>
<dbReference type="SUPFAM" id="SSF55931">
    <property type="entry name" value="Glutamine synthetase/guanido kinase"/>
    <property type="match status" value="1"/>
</dbReference>
<dbReference type="Gene3D" id="3.30.590.20">
    <property type="match status" value="1"/>
</dbReference>
<sequence>MNNTDTSAEVTDKSQLTDWFRLGIKPKAEWGIGTEHEQFLYNRKDFSRLAYMGQPGIQNVLSQMQRDGWASMTEEGHLIALAKDGATITLEPGGQFELSGANHRTVHQTYDETRQHFEVLERLGQELGFYNLPMGFDPFWSREKMPWMPKERYRFMKSWMPGKGDLGLDMMSRTASIQVNVDYSSEADMVQKMQVAQAFQPVVMALFANSPFSEGQANGYLTYRSHVWDHTDNDRCGFLPFVFDKSFGFERWTEFLLDVPMYFIHRQGQYHSADGMTFREFMKGQHRFKPTMGDWEVHVSTVFPDIRLKKFIELRGADAGSAHMIAALAAFWTGLLYHADSLAAAHSLGMELGMETLCGLRAEVPKMGLKACYKSSNLLDVARELLQLSDQGLAHRAREMGMDSEQKYLQPLEEILSSGQTRADRLLELYHGRWGGRVDGKGLIG</sequence>
<name>A0A0E9LYV5_9BACT</name>
<proteinExistence type="inferred from homology"/>
<dbReference type="PANTHER" id="PTHR34378">
    <property type="entry name" value="GLUTAMATE--CYSTEINE LIGASE, CHLOROPLASTIC"/>
    <property type="match status" value="1"/>
</dbReference>
<dbReference type="Pfam" id="PF04107">
    <property type="entry name" value="GCS2"/>
    <property type="match status" value="1"/>
</dbReference>
<evidence type="ECO:0000256" key="10">
    <source>
        <dbReference type="PIRNR" id="PIRNR017901"/>
    </source>
</evidence>
<dbReference type="PANTHER" id="PTHR34378:SF1">
    <property type="entry name" value="GLUTAMATE--CYSTEINE LIGASE, CHLOROPLASTIC"/>
    <property type="match status" value="1"/>
</dbReference>
<comment type="pathway">
    <text evidence="1">Sulfur metabolism; glutathione biosynthesis; glutathione from L-cysteine and L-glutamate: step 1/2.</text>
</comment>
<evidence type="ECO:0000256" key="3">
    <source>
        <dbReference type="ARBA" id="ARBA00011153"/>
    </source>
</evidence>
<evidence type="ECO:0000256" key="2">
    <source>
        <dbReference type="ARBA" id="ARBA00010253"/>
    </source>
</evidence>
<keyword evidence="9" id="KW-1015">Disulfide bond</keyword>
<accession>A0A0E9LYV5</accession>
<dbReference type="GO" id="GO:0005524">
    <property type="term" value="F:ATP binding"/>
    <property type="evidence" value="ECO:0007669"/>
    <property type="project" value="UniProtKB-UniRule"/>
</dbReference>
<gene>
    <name evidence="11" type="ORF">JCM15548_13080</name>
</gene>
<keyword evidence="5" id="KW-0317">Glutathione biosynthesis</keyword>
<dbReference type="EC" id="6.3.2.2" evidence="10"/>
<evidence type="ECO:0000313" key="11">
    <source>
        <dbReference type="EMBL" id="GAO30772.1"/>
    </source>
</evidence>